<dbReference type="SUPFAM" id="SSF53383">
    <property type="entry name" value="PLP-dependent transferases"/>
    <property type="match status" value="1"/>
</dbReference>
<keyword evidence="5 7" id="KW-0456">Lyase</keyword>
<evidence type="ECO:0000256" key="1">
    <source>
        <dbReference type="ARBA" id="ARBA00001933"/>
    </source>
</evidence>
<dbReference type="AlphaFoldDB" id="A0A1I4R0Q0"/>
<dbReference type="RefSeq" id="WP_091934968.1">
    <property type="nucleotide sequence ID" value="NZ_FOUJ01000002.1"/>
</dbReference>
<gene>
    <name evidence="8" type="ORF">SAMN04488696_1301</name>
</gene>
<dbReference type="Proteomes" id="UP000198535">
    <property type="component" value="Unassembled WGS sequence"/>
</dbReference>
<keyword evidence="9" id="KW-1185">Reference proteome</keyword>
<evidence type="ECO:0000256" key="5">
    <source>
        <dbReference type="ARBA" id="ARBA00023239"/>
    </source>
</evidence>
<dbReference type="PANTHER" id="PTHR45677">
    <property type="entry name" value="GLUTAMATE DECARBOXYLASE-RELATED"/>
    <property type="match status" value="1"/>
</dbReference>
<reference evidence="9" key="1">
    <citation type="submission" date="2016-10" db="EMBL/GenBank/DDBJ databases">
        <authorList>
            <person name="Varghese N."/>
            <person name="Submissions S."/>
        </authorList>
    </citation>
    <scope>NUCLEOTIDE SEQUENCE [LARGE SCALE GENOMIC DNA]</scope>
    <source>
        <strain evidence="9">Mob M</strain>
    </source>
</reference>
<dbReference type="Gene3D" id="3.90.1150.10">
    <property type="entry name" value="Aspartate Aminotransferase, domain 1"/>
    <property type="match status" value="1"/>
</dbReference>
<evidence type="ECO:0000256" key="2">
    <source>
        <dbReference type="ARBA" id="ARBA00009533"/>
    </source>
</evidence>
<evidence type="ECO:0000256" key="7">
    <source>
        <dbReference type="RuleBase" id="RU000382"/>
    </source>
</evidence>
<dbReference type="GO" id="GO:0030170">
    <property type="term" value="F:pyridoxal phosphate binding"/>
    <property type="evidence" value="ECO:0007669"/>
    <property type="project" value="InterPro"/>
</dbReference>
<dbReference type="GO" id="GO:0019752">
    <property type="term" value="P:carboxylic acid metabolic process"/>
    <property type="evidence" value="ECO:0007669"/>
    <property type="project" value="InterPro"/>
</dbReference>
<evidence type="ECO:0000256" key="4">
    <source>
        <dbReference type="ARBA" id="ARBA00022898"/>
    </source>
</evidence>
<evidence type="ECO:0000313" key="9">
    <source>
        <dbReference type="Proteomes" id="UP000198535"/>
    </source>
</evidence>
<protein>
    <submittedName>
        <fullName evidence="8">Glutamate or tyrosine decarboxylase</fullName>
    </submittedName>
</protein>
<organism evidence="8 9">
    <name type="scientific">Methanolobus profundi</name>
    <dbReference type="NCBI Taxonomy" id="487685"/>
    <lineage>
        <taxon>Archaea</taxon>
        <taxon>Methanobacteriati</taxon>
        <taxon>Methanobacteriota</taxon>
        <taxon>Stenosarchaea group</taxon>
        <taxon>Methanomicrobia</taxon>
        <taxon>Methanosarcinales</taxon>
        <taxon>Methanosarcinaceae</taxon>
        <taxon>Methanolobus</taxon>
    </lineage>
</organism>
<dbReference type="InterPro" id="IPR015421">
    <property type="entry name" value="PyrdxlP-dep_Trfase_major"/>
</dbReference>
<proteinExistence type="inferred from homology"/>
<dbReference type="InterPro" id="IPR002129">
    <property type="entry name" value="PyrdxlP-dep_de-COase"/>
</dbReference>
<dbReference type="InterPro" id="IPR015424">
    <property type="entry name" value="PyrdxlP-dep_Trfase"/>
</dbReference>
<dbReference type="GO" id="GO:0005737">
    <property type="term" value="C:cytoplasm"/>
    <property type="evidence" value="ECO:0007669"/>
    <property type="project" value="TreeGrafter"/>
</dbReference>
<evidence type="ECO:0000313" key="8">
    <source>
        <dbReference type="EMBL" id="SFM45869.1"/>
    </source>
</evidence>
<accession>A0A1I4R0Q0</accession>
<comment type="cofactor">
    <cofactor evidence="1 6 7">
        <name>pyridoxal 5'-phosphate</name>
        <dbReference type="ChEBI" id="CHEBI:597326"/>
    </cofactor>
</comment>
<dbReference type="EMBL" id="FOUJ01000002">
    <property type="protein sequence ID" value="SFM45869.1"/>
    <property type="molecule type" value="Genomic_DNA"/>
</dbReference>
<comment type="similarity">
    <text evidence="2 7">Belongs to the group II decarboxylase family.</text>
</comment>
<evidence type="ECO:0000256" key="6">
    <source>
        <dbReference type="PIRSR" id="PIRSR602129-50"/>
    </source>
</evidence>
<dbReference type="PANTHER" id="PTHR45677:SF8">
    <property type="entry name" value="CYSTEINE SULFINIC ACID DECARBOXYLASE"/>
    <property type="match status" value="1"/>
</dbReference>
<keyword evidence="4 6" id="KW-0663">Pyridoxal phosphate</keyword>
<dbReference type="InterPro" id="IPR015422">
    <property type="entry name" value="PyrdxlP-dep_Trfase_small"/>
</dbReference>
<feature type="modified residue" description="N6-(pyridoxal phosphate)lysine" evidence="6">
    <location>
        <position position="329"/>
    </location>
</feature>
<evidence type="ECO:0000256" key="3">
    <source>
        <dbReference type="ARBA" id="ARBA00022793"/>
    </source>
</evidence>
<sequence length="544" mass="61833">MGDTYEGYRAYALFFTRPAGDEEKIVLMLNKLLKKIDSKENGTIIGKKETLDYEKLMRETKFPHRMSNETDVGDFITGLYEGINLWSHPLMQSNVVPPATALSIVADALGARYNENSISDDYGVSAARSEIMAIAMLADLIGYDTTKAGGIFTFGGTGCNLYGARIGIEKADPNAKNTGIRDRIHFFCSDVSHYSIKSAALWTGVGLDNVKTIPSYDNIMDIHLLEEEMEKTISEGARIGTIFATMGTTDAFGIDPLKKIVELRDRIQKKLDYRIHIHADAVIGWPYLTFRGDTCIDHLPHMLQEEIREILSGMNDLQHADSVGVDFHKTGWAPYLCSAFVIKDREELTLLQKQKKDMPYLFHGEGYQPGTFTLESSRPNYAQKALANMMLMGKQGYETLIVHLITAADHLREMIENSQDIDLLNRHNPAFVTDLRIYPHTKYDSEGRSLFLKEMRDETEKEFTEKTNLYNKRIAQYMIEKAQHEGTAMISYTDNYKTTGENREIVALKSYPMSPFVEKEHMDEMLRQIYKAKEWVDTNYGSEV</sequence>
<dbReference type="GO" id="GO:0016831">
    <property type="term" value="F:carboxy-lyase activity"/>
    <property type="evidence" value="ECO:0007669"/>
    <property type="project" value="UniProtKB-KW"/>
</dbReference>
<keyword evidence="3" id="KW-0210">Decarboxylase</keyword>
<dbReference type="Pfam" id="PF00282">
    <property type="entry name" value="Pyridoxal_deC"/>
    <property type="match status" value="1"/>
</dbReference>
<name>A0A1I4R0Q0_9EURY</name>
<dbReference type="Gene3D" id="3.40.640.10">
    <property type="entry name" value="Type I PLP-dependent aspartate aminotransferase-like (Major domain)"/>
    <property type="match status" value="1"/>
</dbReference>
<dbReference type="STRING" id="487685.SAMN04488696_1301"/>
<dbReference type="OrthoDB" id="56891at2157"/>